<keyword evidence="2" id="KW-0812">Transmembrane</keyword>
<dbReference type="RefSeq" id="WP_346751759.1">
    <property type="nucleotide sequence ID" value="NZ_JAUJEA010000003.1"/>
</dbReference>
<reference evidence="3" key="1">
    <citation type="submission" date="2023-06" db="EMBL/GenBank/DDBJ databases">
        <title>Genomic of Parafulvivirga corallium.</title>
        <authorList>
            <person name="Wang G."/>
        </authorList>
    </citation>
    <scope>NUCLEOTIDE SEQUENCE</scope>
    <source>
        <strain evidence="3">BMA10</strain>
    </source>
</reference>
<evidence type="ECO:0000256" key="2">
    <source>
        <dbReference type="SAM" id="Phobius"/>
    </source>
</evidence>
<feature type="coiled-coil region" evidence="1">
    <location>
        <begin position="122"/>
        <end position="180"/>
    </location>
</feature>
<dbReference type="Proteomes" id="UP001172082">
    <property type="component" value="Unassembled WGS sequence"/>
</dbReference>
<proteinExistence type="predicted"/>
<organism evidence="3 4">
    <name type="scientific">Splendidivirga corallicola</name>
    <dbReference type="NCBI Taxonomy" id="3051826"/>
    <lineage>
        <taxon>Bacteria</taxon>
        <taxon>Pseudomonadati</taxon>
        <taxon>Bacteroidota</taxon>
        <taxon>Cytophagia</taxon>
        <taxon>Cytophagales</taxon>
        <taxon>Splendidivirgaceae</taxon>
        <taxon>Splendidivirga</taxon>
    </lineage>
</organism>
<comment type="caution">
    <text evidence="3">The sequence shown here is derived from an EMBL/GenBank/DDBJ whole genome shotgun (WGS) entry which is preliminary data.</text>
</comment>
<evidence type="ECO:0000313" key="4">
    <source>
        <dbReference type="Proteomes" id="UP001172082"/>
    </source>
</evidence>
<keyword evidence="2" id="KW-1133">Transmembrane helix</keyword>
<protein>
    <recommendedName>
        <fullName evidence="5">Anti-sigma factor</fullName>
    </recommendedName>
</protein>
<accession>A0ABT8KLX8</accession>
<sequence>MKDKLKDFVTENRMDFDIYKEDYGALWDKIESGLDTNKKRRRFGLSTTYFKVAASVVLVLCIGFLYLKLKYSSTGFDQEVRLEQISSELAEADLYYGSLINEKIQLIQASKEDIDPDIFNDLNLLDEAYNELKEDLKDNADNEEVVSAMIQNYRIKLKLLETILEEIKENEEEKKNEQINI</sequence>
<keyword evidence="2" id="KW-0472">Membrane</keyword>
<keyword evidence="4" id="KW-1185">Reference proteome</keyword>
<evidence type="ECO:0008006" key="5">
    <source>
        <dbReference type="Google" id="ProtNLM"/>
    </source>
</evidence>
<name>A0ABT8KLX8_9BACT</name>
<evidence type="ECO:0000313" key="3">
    <source>
        <dbReference type="EMBL" id="MDN5201730.1"/>
    </source>
</evidence>
<dbReference type="EMBL" id="JAUJEA010000003">
    <property type="protein sequence ID" value="MDN5201730.1"/>
    <property type="molecule type" value="Genomic_DNA"/>
</dbReference>
<feature type="transmembrane region" description="Helical" evidence="2">
    <location>
        <begin position="48"/>
        <end position="67"/>
    </location>
</feature>
<keyword evidence="1" id="KW-0175">Coiled coil</keyword>
<gene>
    <name evidence="3" type="ORF">QQ008_10165</name>
</gene>
<evidence type="ECO:0000256" key="1">
    <source>
        <dbReference type="SAM" id="Coils"/>
    </source>
</evidence>